<dbReference type="Proteomes" id="UP000298652">
    <property type="component" value="Chromosome 2"/>
</dbReference>
<reference evidence="2" key="1">
    <citation type="submission" date="2019-03" db="EMBL/GenBank/DDBJ databases">
        <title>WGS assembly of Setaria viridis.</title>
        <authorList>
            <person name="Huang P."/>
            <person name="Jenkins J."/>
            <person name="Grimwood J."/>
            <person name="Barry K."/>
            <person name="Healey A."/>
            <person name="Mamidi S."/>
            <person name="Sreedasyam A."/>
            <person name="Shu S."/>
            <person name="Feldman M."/>
            <person name="Wu J."/>
            <person name="Yu Y."/>
            <person name="Chen C."/>
            <person name="Johnson J."/>
            <person name="Rokhsar D."/>
            <person name="Baxter I."/>
            <person name="Schmutz J."/>
            <person name="Brutnell T."/>
            <person name="Kellogg E."/>
        </authorList>
    </citation>
    <scope>NUCLEOTIDE SEQUENCE [LARGE SCALE GENOMIC DNA]</scope>
</reference>
<evidence type="ECO:0000256" key="1">
    <source>
        <dbReference type="SAM" id="MobiDB-lite"/>
    </source>
</evidence>
<accession>A0A4U6VPC7</accession>
<feature type="compositionally biased region" description="Basic residues" evidence="1">
    <location>
        <begin position="1"/>
        <end position="11"/>
    </location>
</feature>
<protein>
    <submittedName>
        <fullName evidence="2">Uncharacterized protein</fullName>
    </submittedName>
</protein>
<dbReference type="EMBL" id="CM016553">
    <property type="protein sequence ID" value="TKW30982.1"/>
    <property type="molecule type" value="Genomic_DNA"/>
</dbReference>
<evidence type="ECO:0000313" key="3">
    <source>
        <dbReference type="Proteomes" id="UP000298652"/>
    </source>
</evidence>
<dbReference type="AlphaFoldDB" id="A0A4U6VPC7"/>
<dbReference type="Gramene" id="TKW30982">
    <property type="protein sequence ID" value="TKW30982"/>
    <property type="gene ID" value="SEVIR_2G075250v2"/>
</dbReference>
<keyword evidence="3" id="KW-1185">Reference proteome</keyword>
<name>A0A4U6VPC7_SETVI</name>
<feature type="region of interest" description="Disordered" evidence="1">
    <location>
        <begin position="1"/>
        <end position="20"/>
    </location>
</feature>
<gene>
    <name evidence="2" type="ORF">SEVIR_2G075250v2</name>
</gene>
<evidence type="ECO:0000313" key="2">
    <source>
        <dbReference type="EMBL" id="TKW30982.1"/>
    </source>
</evidence>
<organism evidence="2 3">
    <name type="scientific">Setaria viridis</name>
    <name type="common">Green bristlegrass</name>
    <name type="synonym">Setaria italica subsp. viridis</name>
    <dbReference type="NCBI Taxonomy" id="4556"/>
    <lineage>
        <taxon>Eukaryota</taxon>
        <taxon>Viridiplantae</taxon>
        <taxon>Streptophyta</taxon>
        <taxon>Embryophyta</taxon>
        <taxon>Tracheophyta</taxon>
        <taxon>Spermatophyta</taxon>
        <taxon>Magnoliopsida</taxon>
        <taxon>Liliopsida</taxon>
        <taxon>Poales</taxon>
        <taxon>Poaceae</taxon>
        <taxon>PACMAD clade</taxon>
        <taxon>Panicoideae</taxon>
        <taxon>Panicodae</taxon>
        <taxon>Paniceae</taxon>
        <taxon>Cenchrinae</taxon>
        <taxon>Setaria</taxon>
    </lineage>
</organism>
<proteinExistence type="predicted"/>
<sequence>MAKDKHARSHTIHTVMADGDVAGQTVPAPVAVLSTRGKDSFPAVDTEMQTVSSCELRCKQLQSSPTRIRLTTSPERSMKRISPLEKWTPAIERTGVAGRVGLGEVRLGGERPP</sequence>